<evidence type="ECO:0000313" key="2">
    <source>
        <dbReference type="EMBL" id="MDM9560114.1"/>
    </source>
</evidence>
<accession>A0ABT7W4J7</accession>
<keyword evidence="3" id="KW-1185">Reference proteome</keyword>
<proteinExistence type="predicted"/>
<protein>
    <recommendedName>
        <fullName evidence="4">Secreted protein</fullName>
    </recommendedName>
</protein>
<dbReference type="RefSeq" id="WP_289785884.1">
    <property type="nucleotide sequence ID" value="NZ_JAUDJE010000011.1"/>
</dbReference>
<feature type="signal peptide" evidence="1">
    <location>
        <begin position="1"/>
        <end position="23"/>
    </location>
</feature>
<name>A0ABT7W4J7_9BORD</name>
<reference evidence="2" key="1">
    <citation type="submission" date="2023-06" db="EMBL/GenBank/DDBJ databases">
        <title>full genome analysis of Phenantherene degrader P3.</title>
        <authorList>
            <person name="Akbar A."/>
            <person name="Rahmeh R."/>
            <person name="Kishk M."/>
        </authorList>
    </citation>
    <scope>NUCLEOTIDE SEQUENCE</scope>
    <source>
        <strain evidence="2">P3</strain>
    </source>
</reference>
<keyword evidence="1" id="KW-0732">Signal</keyword>
<organism evidence="2 3">
    <name type="scientific">Bordetella petrii</name>
    <dbReference type="NCBI Taxonomy" id="94624"/>
    <lineage>
        <taxon>Bacteria</taxon>
        <taxon>Pseudomonadati</taxon>
        <taxon>Pseudomonadota</taxon>
        <taxon>Betaproteobacteria</taxon>
        <taxon>Burkholderiales</taxon>
        <taxon>Alcaligenaceae</taxon>
        <taxon>Bordetella</taxon>
    </lineage>
</organism>
<evidence type="ECO:0008006" key="4">
    <source>
        <dbReference type="Google" id="ProtNLM"/>
    </source>
</evidence>
<sequence length="140" mass="14958">MNHRMARRVGGAALLGVAMAAWAGAGHADPCDGLAVAMNADNHKTYATAAARGLTVQVRPASIKMEKLYRDGAWSAAWLDIPGQESGVFFFQDRDGAPRFKEVWGGMADASDRPDLVKWARQLGVPEGLARCFAQAVTAD</sequence>
<comment type="caution">
    <text evidence="2">The sequence shown here is derived from an EMBL/GenBank/DDBJ whole genome shotgun (WGS) entry which is preliminary data.</text>
</comment>
<gene>
    <name evidence="2" type="ORF">QUC21_13845</name>
</gene>
<dbReference type="EMBL" id="JAUDJE010000011">
    <property type="protein sequence ID" value="MDM9560114.1"/>
    <property type="molecule type" value="Genomic_DNA"/>
</dbReference>
<dbReference type="Proteomes" id="UP001175604">
    <property type="component" value="Unassembled WGS sequence"/>
</dbReference>
<feature type="chain" id="PRO_5046272774" description="Secreted protein" evidence="1">
    <location>
        <begin position="24"/>
        <end position="140"/>
    </location>
</feature>
<evidence type="ECO:0000256" key="1">
    <source>
        <dbReference type="SAM" id="SignalP"/>
    </source>
</evidence>
<evidence type="ECO:0000313" key="3">
    <source>
        <dbReference type="Proteomes" id="UP001175604"/>
    </source>
</evidence>